<dbReference type="GO" id="GO:0007259">
    <property type="term" value="P:cell surface receptor signaling pathway via JAK-STAT"/>
    <property type="evidence" value="ECO:0007669"/>
    <property type="project" value="InterPro"/>
</dbReference>
<keyword evidence="6" id="KW-0051">Antiviral defense</keyword>
<keyword evidence="3" id="KW-0202">Cytokine</keyword>
<keyword evidence="7" id="KW-0472">Membrane</keyword>
<keyword evidence="4" id="KW-0964">Secreted</keyword>
<dbReference type="GO" id="GO:0005615">
    <property type="term" value="C:extracellular space"/>
    <property type="evidence" value="ECO:0007669"/>
    <property type="project" value="UniProtKB-KW"/>
</dbReference>
<accession>A0A212CB32</accession>
<sequence length="187" mass="19763">TGPGSPGSATGPTHSPLCSPTWLLALVIVTLVLARAGPVPTSKPTVAGMGCPGGRFPSLLPREPEGFRRAKDALKKRELQLSPLPWAPGPEAAAGVERPVASEGELVLMLKVLGAAAHSTLGGVLDQPLRMPRHVCPELQACILARLRAGLPPRGRLHHWRHLQETVRWGPKAASRPLSRSIPSTSL</sequence>
<comment type="similarity">
    <text evidence="2">Belongs to the lambda interferon family.</text>
</comment>
<evidence type="ECO:0000256" key="6">
    <source>
        <dbReference type="ARBA" id="ARBA00023118"/>
    </source>
</evidence>
<name>A0A212CB32_CEREH</name>
<evidence type="ECO:0000256" key="7">
    <source>
        <dbReference type="SAM" id="Phobius"/>
    </source>
</evidence>
<evidence type="ECO:0000313" key="8">
    <source>
        <dbReference type="EMBL" id="OWK03203.1"/>
    </source>
</evidence>
<evidence type="ECO:0000256" key="3">
    <source>
        <dbReference type="ARBA" id="ARBA00022514"/>
    </source>
</evidence>
<comment type="subcellular location">
    <subcellularLocation>
        <location evidence="1">Secreted</location>
    </subcellularLocation>
</comment>
<evidence type="ECO:0000256" key="4">
    <source>
        <dbReference type="ARBA" id="ARBA00022525"/>
    </source>
</evidence>
<dbReference type="Gene3D" id="1.20.1250.60">
    <property type="entry name" value="Interferon lambda"/>
    <property type="match status" value="1"/>
</dbReference>
<feature type="non-terminal residue" evidence="8">
    <location>
        <position position="187"/>
    </location>
</feature>
<dbReference type="GO" id="GO:0051607">
    <property type="term" value="P:defense response to virus"/>
    <property type="evidence" value="ECO:0007669"/>
    <property type="project" value="UniProtKB-KW"/>
</dbReference>
<keyword evidence="9" id="KW-1185">Reference proteome</keyword>
<keyword evidence="5" id="KW-0732">Signal</keyword>
<dbReference type="Pfam" id="PF15177">
    <property type="entry name" value="IL28A"/>
    <property type="match status" value="1"/>
</dbReference>
<dbReference type="InterPro" id="IPR029177">
    <property type="entry name" value="INF_lambda"/>
</dbReference>
<dbReference type="GO" id="GO:0045087">
    <property type="term" value="P:innate immune response"/>
    <property type="evidence" value="ECO:0007669"/>
    <property type="project" value="TreeGrafter"/>
</dbReference>
<proteinExistence type="inferred from homology"/>
<evidence type="ECO:0000256" key="2">
    <source>
        <dbReference type="ARBA" id="ARBA00008717"/>
    </source>
</evidence>
<evidence type="ECO:0000313" key="9">
    <source>
        <dbReference type="Proteomes" id="UP000242450"/>
    </source>
</evidence>
<evidence type="ECO:0000256" key="5">
    <source>
        <dbReference type="ARBA" id="ARBA00022729"/>
    </source>
</evidence>
<evidence type="ECO:0000256" key="1">
    <source>
        <dbReference type="ARBA" id="ARBA00004613"/>
    </source>
</evidence>
<dbReference type="EMBL" id="MKHE01000023">
    <property type="protein sequence ID" value="OWK03203.1"/>
    <property type="molecule type" value="Genomic_DNA"/>
</dbReference>
<feature type="non-terminal residue" evidence="8">
    <location>
        <position position="1"/>
    </location>
</feature>
<feature type="transmembrane region" description="Helical" evidence="7">
    <location>
        <begin position="20"/>
        <end position="37"/>
    </location>
</feature>
<dbReference type="PANTHER" id="PTHR31943">
    <property type="entry name" value="INTERLEUKIN-28 AND 29"/>
    <property type="match status" value="1"/>
</dbReference>
<dbReference type="InterPro" id="IPR038326">
    <property type="entry name" value="IFN-lambda_sf"/>
</dbReference>
<dbReference type="GO" id="GO:0050778">
    <property type="term" value="P:positive regulation of immune response"/>
    <property type="evidence" value="ECO:0007669"/>
    <property type="project" value="InterPro"/>
</dbReference>
<dbReference type="OrthoDB" id="9897984at2759"/>
<keyword evidence="7" id="KW-0812">Transmembrane</keyword>
<comment type="caution">
    <text evidence="8">The sequence shown here is derived from an EMBL/GenBank/DDBJ whole genome shotgun (WGS) entry which is preliminary data.</text>
</comment>
<reference evidence="8 9" key="1">
    <citation type="journal article" date="2018" name="Mol. Genet. Genomics">
        <title>The red deer Cervus elaphus genome CerEla1.0: sequencing, annotating, genes, and chromosomes.</title>
        <authorList>
            <person name="Bana N.A."/>
            <person name="Nyiri A."/>
            <person name="Nagy J."/>
            <person name="Frank K."/>
            <person name="Nagy T."/>
            <person name="Steger V."/>
            <person name="Schiller M."/>
            <person name="Lakatos P."/>
            <person name="Sugar L."/>
            <person name="Horn P."/>
            <person name="Barta E."/>
            <person name="Orosz L."/>
        </authorList>
    </citation>
    <scope>NUCLEOTIDE SEQUENCE [LARGE SCALE GENOMIC DNA]</scope>
    <source>
        <strain evidence="8">Hungarian</strain>
    </source>
</reference>
<organism evidence="8 9">
    <name type="scientific">Cervus elaphus hippelaphus</name>
    <name type="common">European red deer</name>
    <dbReference type="NCBI Taxonomy" id="46360"/>
    <lineage>
        <taxon>Eukaryota</taxon>
        <taxon>Metazoa</taxon>
        <taxon>Chordata</taxon>
        <taxon>Craniata</taxon>
        <taxon>Vertebrata</taxon>
        <taxon>Euteleostomi</taxon>
        <taxon>Mammalia</taxon>
        <taxon>Eutheria</taxon>
        <taxon>Laurasiatheria</taxon>
        <taxon>Artiodactyla</taxon>
        <taxon>Ruminantia</taxon>
        <taxon>Pecora</taxon>
        <taxon>Cervidae</taxon>
        <taxon>Cervinae</taxon>
        <taxon>Cervus</taxon>
    </lineage>
</organism>
<keyword evidence="7" id="KW-1133">Transmembrane helix</keyword>
<dbReference type="AlphaFoldDB" id="A0A212CB32"/>
<dbReference type="Proteomes" id="UP000242450">
    <property type="component" value="Chromosome 23"/>
</dbReference>
<dbReference type="GO" id="GO:0005125">
    <property type="term" value="F:cytokine activity"/>
    <property type="evidence" value="ECO:0007669"/>
    <property type="project" value="UniProtKB-KW"/>
</dbReference>
<dbReference type="PANTHER" id="PTHR31943:SF14">
    <property type="entry name" value="INTERFERON LAMBDA-1"/>
    <property type="match status" value="1"/>
</dbReference>
<protein>
    <submittedName>
        <fullName evidence="8">Uncharacterized protein</fullName>
    </submittedName>
</protein>
<gene>
    <name evidence="8" type="ORF">Celaphus_00008076</name>
</gene>